<name>A0A6A1VSP6_9ROSI</name>
<proteinExistence type="predicted"/>
<gene>
    <name evidence="1" type="ORF">CJ030_MR4G006349</name>
</gene>
<evidence type="ECO:0008006" key="3">
    <source>
        <dbReference type="Google" id="ProtNLM"/>
    </source>
</evidence>
<organism evidence="1 2">
    <name type="scientific">Morella rubra</name>
    <name type="common">Chinese bayberry</name>
    <dbReference type="NCBI Taxonomy" id="262757"/>
    <lineage>
        <taxon>Eukaryota</taxon>
        <taxon>Viridiplantae</taxon>
        <taxon>Streptophyta</taxon>
        <taxon>Embryophyta</taxon>
        <taxon>Tracheophyta</taxon>
        <taxon>Spermatophyta</taxon>
        <taxon>Magnoliopsida</taxon>
        <taxon>eudicotyledons</taxon>
        <taxon>Gunneridae</taxon>
        <taxon>Pentapetalae</taxon>
        <taxon>rosids</taxon>
        <taxon>fabids</taxon>
        <taxon>Fagales</taxon>
        <taxon>Myricaceae</taxon>
        <taxon>Morella</taxon>
    </lineage>
</organism>
<protein>
    <recommendedName>
        <fullName evidence="3">DUF1664 domain-containing protein</fullName>
    </recommendedName>
</protein>
<dbReference type="AlphaFoldDB" id="A0A6A1VSP6"/>
<dbReference type="Proteomes" id="UP000516437">
    <property type="component" value="Chromosome 4"/>
</dbReference>
<dbReference type="EMBL" id="RXIC02000022">
    <property type="protein sequence ID" value="KAB1215939.1"/>
    <property type="molecule type" value="Genomic_DNA"/>
</dbReference>
<accession>A0A6A1VSP6</accession>
<sequence length="248" mass="28349">MKTGFDDIKQLFAAHDERFNLLDKDVRLLKHQVNNSIHVASEVIQATVNDLKSSAQDVVNATELSLVDRNLRPLVMKWTYWFSTTWTNWGSIFFWREPKVGSVRAKFFVRRVRSSFWREPKVGLVVAPSIAMEEVSSSLTSNRDQFEALESSTLWLKDKMEETTITMAHMQGAIDTVTMATEENRRAVEGMRQDLQAVLARLGGEPRGGNHVQPQGWRRIGGKMFISRMGEKLTYPSPQEKSLDRTTT</sequence>
<keyword evidence="2" id="KW-1185">Reference proteome</keyword>
<evidence type="ECO:0000313" key="1">
    <source>
        <dbReference type="EMBL" id="KAB1215939.1"/>
    </source>
</evidence>
<reference evidence="1 2" key="1">
    <citation type="journal article" date="2019" name="Plant Biotechnol. J.">
        <title>The red bayberry genome and genetic basis of sex determination.</title>
        <authorList>
            <person name="Jia H.M."/>
            <person name="Jia H.J."/>
            <person name="Cai Q.L."/>
            <person name="Wang Y."/>
            <person name="Zhao H.B."/>
            <person name="Yang W.F."/>
            <person name="Wang G.Y."/>
            <person name="Li Y.H."/>
            <person name="Zhan D.L."/>
            <person name="Shen Y.T."/>
            <person name="Niu Q.F."/>
            <person name="Chang L."/>
            <person name="Qiu J."/>
            <person name="Zhao L."/>
            <person name="Xie H.B."/>
            <person name="Fu W.Y."/>
            <person name="Jin J."/>
            <person name="Li X.W."/>
            <person name="Jiao Y."/>
            <person name="Zhou C.C."/>
            <person name="Tu T."/>
            <person name="Chai C.Y."/>
            <person name="Gao J.L."/>
            <person name="Fan L.J."/>
            <person name="van de Weg E."/>
            <person name="Wang J.Y."/>
            <person name="Gao Z.S."/>
        </authorList>
    </citation>
    <scope>NUCLEOTIDE SEQUENCE [LARGE SCALE GENOMIC DNA]</scope>
    <source>
        <tissue evidence="1">Leaves</tissue>
    </source>
</reference>
<evidence type="ECO:0000313" key="2">
    <source>
        <dbReference type="Proteomes" id="UP000516437"/>
    </source>
</evidence>
<comment type="caution">
    <text evidence="1">The sequence shown here is derived from an EMBL/GenBank/DDBJ whole genome shotgun (WGS) entry which is preliminary data.</text>
</comment>